<dbReference type="InterPro" id="IPR038475">
    <property type="entry name" value="RecG_C_sf"/>
</dbReference>
<dbReference type="Pfam" id="PF04326">
    <property type="entry name" value="SLFN_AlbA_2"/>
    <property type="match status" value="1"/>
</dbReference>
<dbReference type="Gene3D" id="3.30.950.30">
    <property type="entry name" value="Schlafen, AAA domain"/>
    <property type="match status" value="1"/>
</dbReference>
<sequence length="417" mass="48419">MKENRELELKLTITNTFLKTVSAFANHGSGRIIFGIDDNGKIVGIDDLDETCLSLENKINDNIVPKPNFSFIKNNRDKTITLVVKEGLDKPYLYKGKAYKRNDTSTVEVDRLELNRLTLEGMNRYFEELRSNDQDLKFEVLKKELKEKLAIENFSIDLLKTLNLYDDKEGYNNAAALVADKNSFSGIDIARFGKDINKILDRNTFVNMSIFSQFHKTIEVFERYYKYEEIQGFERIEKELIPEKAFREVIANAIIHRTWDINSNIRISMFENRIEVVSPGGLPSGITEKEYLNGQISQLRNPILGNVFFRLKYIEMFGTGIRRINEVYRNYSTKPIYEINENSIKITLFTIFNKIFLSKDEKIVFETLKDGNILSNKEISEITGFKKDKNLKLLKSLVEKKYIVTIGNGRGTKYYKN</sequence>
<dbReference type="InterPro" id="IPR038461">
    <property type="entry name" value="Schlafen_AlbA_2_dom_sf"/>
</dbReference>
<protein>
    <submittedName>
        <fullName evidence="2">ATP-dependent DNA helicase RecG</fullName>
    </submittedName>
</protein>
<dbReference type="InterPro" id="IPR007421">
    <property type="entry name" value="Schlafen_AlbA_2_dom"/>
</dbReference>
<dbReference type="PANTHER" id="PTHR30595">
    <property type="entry name" value="GLPR-RELATED TRANSCRIPTIONAL REPRESSOR"/>
    <property type="match status" value="1"/>
</dbReference>
<evidence type="ECO:0000313" key="3">
    <source>
        <dbReference type="Proteomes" id="UP000321397"/>
    </source>
</evidence>
<dbReference type="Gene3D" id="3.30.565.60">
    <property type="match status" value="1"/>
</dbReference>
<keyword evidence="2" id="KW-0067">ATP-binding</keyword>
<evidence type="ECO:0000313" key="2">
    <source>
        <dbReference type="EMBL" id="BBM47866.1"/>
    </source>
</evidence>
<reference evidence="2 3" key="1">
    <citation type="submission" date="2019-07" db="EMBL/GenBank/DDBJ databases">
        <title>Complete Genome Sequence of Leptotrichia wadei Strain JMUB3933.</title>
        <authorList>
            <person name="Watanabe S."/>
            <person name="Cui L."/>
        </authorList>
    </citation>
    <scope>NUCLEOTIDE SEQUENCE [LARGE SCALE GENOMIC DNA]</scope>
    <source>
        <strain evidence="2 3">JMUB3933</strain>
    </source>
</reference>
<dbReference type="Proteomes" id="UP000321397">
    <property type="component" value="Chromosome"/>
</dbReference>
<organism evidence="2 3">
    <name type="scientific">Leptotrichia wadei</name>
    <dbReference type="NCBI Taxonomy" id="157687"/>
    <lineage>
        <taxon>Bacteria</taxon>
        <taxon>Fusobacteriati</taxon>
        <taxon>Fusobacteriota</taxon>
        <taxon>Fusobacteriia</taxon>
        <taxon>Fusobacteriales</taxon>
        <taxon>Leptotrichiaceae</taxon>
        <taxon>Leptotrichia</taxon>
    </lineage>
</organism>
<keyword evidence="2" id="KW-0378">Hydrolase</keyword>
<dbReference type="InterPro" id="IPR036388">
    <property type="entry name" value="WH-like_DNA-bd_sf"/>
</dbReference>
<dbReference type="AlphaFoldDB" id="A0A510K889"/>
<dbReference type="Gene3D" id="1.10.10.10">
    <property type="entry name" value="Winged helix-like DNA-binding domain superfamily/Winged helix DNA-binding domain"/>
    <property type="match status" value="1"/>
</dbReference>
<proteinExistence type="predicted"/>
<dbReference type="EMBL" id="AP019834">
    <property type="protein sequence ID" value="BBM47866.1"/>
    <property type="molecule type" value="Genomic_DNA"/>
</dbReference>
<gene>
    <name evidence="2" type="ORF">JMUB3933_1367</name>
</gene>
<dbReference type="Pfam" id="PF13749">
    <property type="entry name" value="HATPase_c_4"/>
    <property type="match status" value="1"/>
</dbReference>
<dbReference type="PANTHER" id="PTHR30595:SF6">
    <property type="entry name" value="SCHLAFEN ALBA-2 DOMAIN-CONTAINING PROTEIN"/>
    <property type="match status" value="1"/>
</dbReference>
<accession>A0A510K889</accession>
<dbReference type="RefSeq" id="WP_146961091.1">
    <property type="nucleotide sequence ID" value="NZ_AP019834.1"/>
</dbReference>
<keyword evidence="2" id="KW-0547">Nucleotide-binding</keyword>
<name>A0A510K889_9FUSO</name>
<keyword evidence="2" id="KW-0347">Helicase</keyword>
<feature type="domain" description="Schlafen AlbA-2" evidence="1">
    <location>
        <begin position="3"/>
        <end position="109"/>
    </location>
</feature>
<evidence type="ECO:0000259" key="1">
    <source>
        <dbReference type="Pfam" id="PF04326"/>
    </source>
</evidence>
<dbReference type="GO" id="GO:0004386">
    <property type="term" value="F:helicase activity"/>
    <property type="evidence" value="ECO:0007669"/>
    <property type="project" value="UniProtKB-KW"/>
</dbReference>